<reference evidence="1 2" key="1">
    <citation type="journal article" date="2020" name="IScience">
        <title>Genome Sequencing of the Endangered Kingdonia uniflora (Circaeasteraceae, Ranunculales) Reveals Potential Mechanisms of Evolutionary Specialization.</title>
        <authorList>
            <person name="Sun Y."/>
            <person name="Deng T."/>
            <person name="Zhang A."/>
            <person name="Moore M.J."/>
            <person name="Landis J.B."/>
            <person name="Lin N."/>
            <person name="Zhang H."/>
            <person name="Zhang X."/>
            <person name="Huang J."/>
            <person name="Zhang X."/>
            <person name="Sun H."/>
            <person name="Wang H."/>
        </authorList>
    </citation>
    <scope>NUCLEOTIDE SEQUENCE [LARGE SCALE GENOMIC DNA]</scope>
    <source>
        <strain evidence="1">TB1705</strain>
        <tissue evidence="1">Leaf</tissue>
    </source>
</reference>
<sequence length="57" mass="6890">AYFFTSSTRPRFLDLNSVGRPWNDNVIWVNGDYLQRDDEEPMELMFRTIKQSKYNNL</sequence>
<dbReference type="AlphaFoldDB" id="A0A7J7NKB4"/>
<keyword evidence="2" id="KW-1185">Reference proteome</keyword>
<evidence type="ECO:0000313" key="1">
    <source>
        <dbReference type="EMBL" id="KAF6167627.1"/>
    </source>
</evidence>
<gene>
    <name evidence="1" type="ORF">GIB67_031210</name>
</gene>
<dbReference type="EMBL" id="JACGCM010000723">
    <property type="protein sequence ID" value="KAF6167627.1"/>
    <property type="molecule type" value="Genomic_DNA"/>
</dbReference>
<feature type="non-terminal residue" evidence="1">
    <location>
        <position position="1"/>
    </location>
</feature>
<accession>A0A7J7NKB4</accession>
<protein>
    <submittedName>
        <fullName evidence="1">Uncharacterized protein</fullName>
    </submittedName>
</protein>
<evidence type="ECO:0000313" key="2">
    <source>
        <dbReference type="Proteomes" id="UP000541444"/>
    </source>
</evidence>
<dbReference type="Proteomes" id="UP000541444">
    <property type="component" value="Unassembled WGS sequence"/>
</dbReference>
<organism evidence="1 2">
    <name type="scientific">Kingdonia uniflora</name>
    <dbReference type="NCBI Taxonomy" id="39325"/>
    <lineage>
        <taxon>Eukaryota</taxon>
        <taxon>Viridiplantae</taxon>
        <taxon>Streptophyta</taxon>
        <taxon>Embryophyta</taxon>
        <taxon>Tracheophyta</taxon>
        <taxon>Spermatophyta</taxon>
        <taxon>Magnoliopsida</taxon>
        <taxon>Ranunculales</taxon>
        <taxon>Circaeasteraceae</taxon>
        <taxon>Kingdonia</taxon>
    </lineage>
</organism>
<comment type="caution">
    <text evidence="1">The sequence shown here is derived from an EMBL/GenBank/DDBJ whole genome shotgun (WGS) entry which is preliminary data.</text>
</comment>
<name>A0A7J7NKB4_9MAGN</name>
<proteinExistence type="predicted"/>